<protein>
    <submittedName>
        <fullName evidence="1">Uncharacterized protein</fullName>
    </submittedName>
</protein>
<gene>
    <name evidence="1" type="ORF">ACFL27_18340</name>
</gene>
<organism evidence="1 2">
    <name type="scientific">candidate division CSSED10-310 bacterium</name>
    <dbReference type="NCBI Taxonomy" id="2855610"/>
    <lineage>
        <taxon>Bacteria</taxon>
        <taxon>Bacteria division CSSED10-310</taxon>
    </lineage>
</organism>
<dbReference type="Proteomes" id="UP001594351">
    <property type="component" value="Unassembled WGS sequence"/>
</dbReference>
<sequence length="359" mass="40267">MTSINALRLNQHSGLLVCDEARFWNNEWVVILTPDKIRPLVAPDITRETGVILYIGSTGTSSYGDEIMESIRQHVSKTYHEAREKGEPIPEEILTVEGIVRNAFTVVKDLHHTHIDDFLRGCYGFVGQDLVQGYKLKAGRKYELAEDKIIKKAVKHMTFADYPPELSGLLNNAQVFAGYDPTDGFRIFIMEERNTVLEEVSDIFLAEGSGTITCDLVLSGFASSRSVVSRRKGINRVEALISMLEGVEEAHQLAAGVCGYPKIIYIDGQQTDLNRKIIEISDCRSRLATEITMASAHGFITPDAAYTLIDGLIFHEVPFQTIDQQFMALDQQKQLFRFLRGYRHKHQVAASPSKKGQQS</sequence>
<proteinExistence type="predicted"/>
<evidence type="ECO:0000313" key="2">
    <source>
        <dbReference type="Proteomes" id="UP001594351"/>
    </source>
</evidence>
<dbReference type="EMBL" id="JBHPBY010000273">
    <property type="protein sequence ID" value="MFC1852158.1"/>
    <property type="molecule type" value="Genomic_DNA"/>
</dbReference>
<evidence type="ECO:0000313" key="1">
    <source>
        <dbReference type="EMBL" id="MFC1852158.1"/>
    </source>
</evidence>
<accession>A0ABV6Z131</accession>
<keyword evidence="2" id="KW-1185">Reference proteome</keyword>
<comment type="caution">
    <text evidence="1">The sequence shown here is derived from an EMBL/GenBank/DDBJ whole genome shotgun (WGS) entry which is preliminary data.</text>
</comment>
<reference evidence="1 2" key="1">
    <citation type="submission" date="2024-09" db="EMBL/GenBank/DDBJ databases">
        <title>Laminarin stimulates single cell rates of sulfate reduction while oxygen inhibits transcriptomic activity in coastal marine sediment.</title>
        <authorList>
            <person name="Lindsay M."/>
            <person name="Orcutt B."/>
            <person name="Emerson D."/>
            <person name="Stepanauskas R."/>
            <person name="D'Angelo T."/>
        </authorList>
    </citation>
    <scope>NUCLEOTIDE SEQUENCE [LARGE SCALE GENOMIC DNA]</scope>
    <source>
        <strain evidence="1">SAG AM-311-K15</strain>
    </source>
</reference>
<name>A0ABV6Z131_UNCC1</name>